<reference evidence="3 4" key="1">
    <citation type="submission" date="2016-09" db="EMBL/GenBank/DDBJ databases">
        <title>Rhizobium oryziradicis sp. nov., isolated from the root of rice.</title>
        <authorList>
            <person name="Zhao J."/>
            <person name="Zhang X."/>
        </authorList>
    </citation>
    <scope>NUCLEOTIDE SEQUENCE [LARGE SCALE GENOMIC DNA]</scope>
    <source>
        <strain evidence="3 4">14971</strain>
    </source>
</reference>
<dbReference type="InterPro" id="IPR025870">
    <property type="entry name" value="Glyoxalase-like_dom"/>
</dbReference>
<dbReference type="STRING" id="887144.BJF91_08940"/>
<gene>
    <name evidence="3" type="ORF">BJF91_08940</name>
    <name evidence="2" type="ORF">GGQ71_002192</name>
</gene>
<feature type="domain" description="Glyoxalase-like" evidence="1">
    <location>
        <begin position="9"/>
        <end position="198"/>
    </location>
</feature>
<dbReference type="OrthoDB" id="9812467at2"/>
<protein>
    <recommendedName>
        <fullName evidence="1">Glyoxalase-like domain-containing protein</fullName>
    </recommendedName>
</protein>
<dbReference type="EMBL" id="MKIN01000024">
    <property type="protein sequence ID" value="OLP48248.1"/>
    <property type="molecule type" value="Genomic_DNA"/>
</dbReference>
<dbReference type="Gene3D" id="3.10.180.10">
    <property type="entry name" value="2,3-Dihydroxybiphenyl 1,2-Dioxygenase, domain 1"/>
    <property type="match status" value="1"/>
</dbReference>
<evidence type="ECO:0000313" key="5">
    <source>
        <dbReference type="Proteomes" id="UP000544107"/>
    </source>
</evidence>
<dbReference type="PANTHER" id="PTHR40265">
    <property type="entry name" value="BLL2707 PROTEIN"/>
    <property type="match status" value="1"/>
</dbReference>
<accession>A0A1Q9A1D7</accession>
<dbReference type="Proteomes" id="UP000544107">
    <property type="component" value="Unassembled WGS sequence"/>
</dbReference>
<keyword evidence="4" id="KW-1185">Reference proteome</keyword>
<evidence type="ECO:0000259" key="1">
    <source>
        <dbReference type="Pfam" id="PF13468"/>
    </source>
</evidence>
<evidence type="ECO:0000313" key="2">
    <source>
        <dbReference type="EMBL" id="MBB4007929.1"/>
    </source>
</evidence>
<comment type="caution">
    <text evidence="3">The sequence shown here is derived from an EMBL/GenBank/DDBJ whole genome shotgun (WGS) entry which is preliminary data.</text>
</comment>
<sequence length="291" mass="30764">MSHAEVRSVDHLVLPVETLGSARSRLTALGFTVAADGYHPFGTVNACVFLADGIYLEPLAVDDDEVAAAAIADGNVFVARDKAFRQARPQGVSAIVIASPDAEADQEAFVAAGVNGGKMLEFSRPVRLPDGGESVASFRLAFAAREVEPFFLFACQRIAPLPADRGALERHANGATGLRRVFFYAPQPHLYADWLRRVFGVEGREAGNGADNGAENGLVFDTANLSIEIIHGETSDGRLLAEALVFTVADLEVTAAVLTANGVAHQRLPDALIVPAAPGQGVAFLFEENTP</sequence>
<dbReference type="Pfam" id="PF13468">
    <property type="entry name" value="Glyoxalase_3"/>
    <property type="match status" value="1"/>
</dbReference>
<reference evidence="2 5" key="2">
    <citation type="submission" date="2020-08" db="EMBL/GenBank/DDBJ databases">
        <title>Genomic Encyclopedia of Type Strains, Phase IV (KMG-IV): sequencing the most valuable type-strain genomes for metagenomic binning, comparative biology and taxonomic classification.</title>
        <authorList>
            <person name="Goeker M."/>
        </authorList>
    </citation>
    <scope>NUCLEOTIDE SEQUENCE [LARGE SCALE GENOMIC DNA]</scope>
    <source>
        <strain evidence="2 5">DSM 100021</strain>
    </source>
</reference>
<dbReference type="RefSeq" id="WP_075616303.1">
    <property type="nucleotide sequence ID" value="NZ_JACIED010000002.1"/>
</dbReference>
<dbReference type="PANTHER" id="PTHR40265:SF1">
    <property type="entry name" value="GLYOXALASE-LIKE DOMAIN-CONTAINING PROTEIN"/>
    <property type="match status" value="1"/>
</dbReference>
<dbReference type="EMBL" id="JACIED010000002">
    <property type="protein sequence ID" value="MBB4007929.1"/>
    <property type="molecule type" value="Genomic_DNA"/>
</dbReference>
<dbReference type="SUPFAM" id="SSF54593">
    <property type="entry name" value="Glyoxalase/Bleomycin resistance protein/Dihydroxybiphenyl dioxygenase"/>
    <property type="match status" value="1"/>
</dbReference>
<evidence type="ECO:0000313" key="3">
    <source>
        <dbReference type="EMBL" id="OLP48248.1"/>
    </source>
</evidence>
<evidence type="ECO:0000313" key="4">
    <source>
        <dbReference type="Proteomes" id="UP000185598"/>
    </source>
</evidence>
<name>A0A1Q9A1D7_9HYPH</name>
<proteinExistence type="predicted"/>
<organism evidence="3 4">
    <name type="scientific">Allorhizobium taibaishanense</name>
    <dbReference type="NCBI Taxonomy" id="887144"/>
    <lineage>
        <taxon>Bacteria</taxon>
        <taxon>Pseudomonadati</taxon>
        <taxon>Pseudomonadota</taxon>
        <taxon>Alphaproteobacteria</taxon>
        <taxon>Hyphomicrobiales</taxon>
        <taxon>Rhizobiaceae</taxon>
        <taxon>Rhizobium/Agrobacterium group</taxon>
        <taxon>Allorhizobium</taxon>
    </lineage>
</organism>
<dbReference type="Proteomes" id="UP000185598">
    <property type="component" value="Unassembled WGS sequence"/>
</dbReference>
<dbReference type="InterPro" id="IPR029068">
    <property type="entry name" value="Glyas_Bleomycin-R_OHBP_Dase"/>
</dbReference>
<dbReference type="AlphaFoldDB" id="A0A1Q9A1D7"/>